<keyword evidence="6" id="KW-1185">Reference proteome</keyword>
<dbReference type="InterPro" id="IPR036412">
    <property type="entry name" value="HAD-like_sf"/>
</dbReference>
<dbReference type="PANTHER" id="PTHR43768:SF7">
    <property type="entry name" value="TREHALOSE-PHOSPHATE PHOSPHATASE 3-RELATED"/>
    <property type="match status" value="1"/>
</dbReference>
<dbReference type="EMBL" id="JACEFO010000333">
    <property type="protein sequence ID" value="KAF8775103.1"/>
    <property type="molecule type" value="Genomic_DNA"/>
</dbReference>
<keyword evidence="3" id="KW-0378">Hydrolase</keyword>
<dbReference type="InterPro" id="IPR023214">
    <property type="entry name" value="HAD_sf"/>
</dbReference>
<evidence type="ECO:0000313" key="6">
    <source>
        <dbReference type="Proteomes" id="UP000636709"/>
    </source>
</evidence>
<evidence type="ECO:0000256" key="1">
    <source>
        <dbReference type="ARBA" id="ARBA00000500"/>
    </source>
</evidence>
<dbReference type="Pfam" id="PF02358">
    <property type="entry name" value="Trehalose_PPase"/>
    <property type="match status" value="2"/>
</dbReference>
<proteinExistence type="predicted"/>
<organism evidence="5 6">
    <name type="scientific">Digitaria exilis</name>
    <dbReference type="NCBI Taxonomy" id="1010633"/>
    <lineage>
        <taxon>Eukaryota</taxon>
        <taxon>Viridiplantae</taxon>
        <taxon>Streptophyta</taxon>
        <taxon>Embryophyta</taxon>
        <taxon>Tracheophyta</taxon>
        <taxon>Spermatophyta</taxon>
        <taxon>Magnoliopsida</taxon>
        <taxon>Liliopsida</taxon>
        <taxon>Poales</taxon>
        <taxon>Poaceae</taxon>
        <taxon>PACMAD clade</taxon>
        <taxon>Panicoideae</taxon>
        <taxon>Panicodae</taxon>
        <taxon>Paniceae</taxon>
        <taxon>Anthephorinae</taxon>
        <taxon>Digitaria</taxon>
    </lineage>
</organism>
<reference evidence="5" key="1">
    <citation type="submission" date="2020-07" db="EMBL/GenBank/DDBJ databases">
        <title>Genome sequence and genetic diversity analysis of an under-domesticated orphan crop, white fonio (Digitaria exilis).</title>
        <authorList>
            <person name="Bennetzen J.L."/>
            <person name="Chen S."/>
            <person name="Ma X."/>
            <person name="Wang X."/>
            <person name="Yssel A.E.J."/>
            <person name="Chaluvadi S.R."/>
            <person name="Johnson M."/>
            <person name="Gangashetty P."/>
            <person name="Hamidou F."/>
            <person name="Sanogo M.D."/>
            <person name="Zwaenepoel A."/>
            <person name="Wallace J."/>
            <person name="Van De Peer Y."/>
            <person name="Van Deynze A."/>
        </authorList>
    </citation>
    <scope>NUCLEOTIDE SEQUENCE</scope>
    <source>
        <tissue evidence="5">Leaves</tissue>
    </source>
</reference>
<evidence type="ECO:0000256" key="4">
    <source>
        <dbReference type="SAM" id="MobiDB-lite"/>
    </source>
</evidence>
<dbReference type="GO" id="GO:0004805">
    <property type="term" value="F:trehalose-phosphatase activity"/>
    <property type="evidence" value="ECO:0007669"/>
    <property type="project" value="UniProtKB-EC"/>
</dbReference>
<evidence type="ECO:0008006" key="7">
    <source>
        <dbReference type="Google" id="ProtNLM"/>
    </source>
</evidence>
<comment type="catalytic activity">
    <reaction evidence="1">
        <text>alpha,alpha-trehalose 6-phosphate + H2O = alpha,alpha-trehalose + phosphate</text>
        <dbReference type="Rhea" id="RHEA:23420"/>
        <dbReference type="ChEBI" id="CHEBI:15377"/>
        <dbReference type="ChEBI" id="CHEBI:16551"/>
        <dbReference type="ChEBI" id="CHEBI:43474"/>
        <dbReference type="ChEBI" id="CHEBI:58429"/>
        <dbReference type="EC" id="3.1.3.12"/>
    </reaction>
</comment>
<evidence type="ECO:0000256" key="3">
    <source>
        <dbReference type="ARBA" id="ARBA00022801"/>
    </source>
</evidence>
<evidence type="ECO:0000256" key="2">
    <source>
        <dbReference type="ARBA" id="ARBA00001968"/>
    </source>
</evidence>
<dbReference type="Gene3D" id="3.40.50.1000">
    <property type="entry name" value="HAD superfamily/HAD-like"/>
    <property type="match status" value="1"/>
</dbReference>
<dbReference type="AlphaFoldDB" id="A0A835KWX4"/>
<dbReference type="Proteomes" id="UP000636709">
    <property type="component" value="Unassembled WGS sequence"/>
</dbReference>
<dbReference type="InterPro" id="IPR003337">
    <property type="entry name" value="Trehalose_PPase"/>
</dbReference>
<dbReference type="GO" id="GO:0005992">
    <property type="term" value="P:trehalose biosynthetic process"/>
    <property type="evidence" value="ECO:0007669"/>
    <property type="project" value="InterPro"/>
</dbReference>
<comment type="caution">
    <text evidence="5">The sequence shown here is derived from an EMBL/GenBank/DDBJ whole genome shotgun (WGS) entry which is preliminary data.</text>
</comment>
<protein>
    <recommendedName>
        <fullName evidence="7">Trehalose 6-phosphate phosphatase</fullName>
    </recommendedName>
</protein>
<accession>A0A835KWX4</accession>
<gene>
    <name evidence="5" type="ORF">HU200_004962</name>
</gene>
<sequence>MEHGHAGVYIERVVTPAPSQETHVLLPAAATTPLLQNRRLLQAQPTTGAPSLLQCKQNTRPATSIYCPSSPPPKTSQASLALRFSSIHPPPHLVLLRCFGCLPLLLPSRFRNDQARRLRRRGRRGRGGAGAAAGAALHFVSPLRARGGGGGCRTAAAQAMDTGVVAAAGARATTGAWLDAAALRGDHDEWMVSVTRAAHYATSLSFFHEKHPSALAEFEAVVAAATGKQVVMFLDYDGTLSPIVKDPDTAVMTEEARAELGMLCSVAAFAAVPNCMRDAVRGVAEHFPTAIVSGRCRDKLYYAGSHGMDIKGPTAQSKHAKAKLDPRHRHVTRKRLPASEFLPVIDEVCRALTAKTAAIPGATVENNKFCLSVHFRCVPEEVRIITGRKVLEIRPSIKWDKGNALQFLLEALGIGILVSKIPKETSASYSLQEPSEVVRTRLSLQGRRQGGAGRGLPPMKLD</sequence>
<dbReference type="SUPFAM" id="SSF56784">
    <property type="entry name" value="HAD-like"/>
    <property type="match status" value="1"/>
</dbReference>
<feature type="region of interest" description="Disordered" evidence="4">
    <location>
        <begin position="442"/>
        <end position="462"/>
    </location>
</feature>
<dbReference type="OrthoDB" id="411251at2759"/>
<dbReference type="PANTHER" id="PTHR43768">
    <property type="entry name" value="TREHALOSE 6-PHOSPHATE PHOSPHATASE"/>
    <property type="match status" value="1"/>
</dbReference>
<name>A0A835KWX4_9POAL</name>
<dbReference type="InterPro" id="IPR044651">
    <property type="entry name" value="OTSB-like"/>
</dbReference>
<comment type="cofactor">
    <cofactor evidence="2">
        <name>a divalent metal cation</name>
        <dbReference type="ChEBI" id="CHEBI:60240"/>
    </cofactor>
</comment>
<evidence type="ECO:0000313" key="5">
    <source>
        <dbReference type="EMBL" id="KAF8775103.1"/>
    </source>
</evidence>